<protein>
    <submittedName>
        <fullName evidence="1">Uncharacterized protein</fullName>
    </submittedName>
</protein>
<reference evidence="1" key="1">
    <citation type="submission" date="2009-07" db="EMBL/GenBank/DDBJ databases">
        <authorList>
            <person name="Weinstock G."/>
            <person name="Sodergren E."/>
            <person name="Clifton S."/>
            <person name="Fulton L."/>
            <person name="Fulton B."/>
            <person name="Courtney L."/>
            <person name="Fronick C."/>
            <person name="Harrison M."/>
            <person name="Strong C."/>
            <person name="Farmer C."/>
            <person name="Delahaunty K."/>
            <person name="Markovic C."/>
            <person name="Hall O."/>
            <person name="Minx P."/>
            <person name="Tomlinson C."/>
            <person name="Mitreva M."/>
            <person name="Nelson J."/>
            <person name="Hou S."/>
            <person name="Wollam A."/>
            <person name="Pepin K.H."/>
            <person name="Johnson M."/>
            <person name="Bhonagiri V."/>
            <person name="Nash W.E."/>
            <person name="Warren W."/>
            <person name="Chinwalla A."/>
            <person name="Mardis E.R."/>
            <person name="Wilson R.K."/>
        </authorList>
    </citation>
    <scope>NUCLEOTIDE SEQUENCE [LARGE SCALE GENOMIC DNA]</scope>
    <source>
        <strain evidence="1">ATCC 29256</strain>
    </source>
</reference>
<comment type="caution">
    <text evidence="1">The sequence shown here is derived from an EMBL/GenBank/DDBJ whole genome shotgun (WGS) entry which is preliminary data.</text>
</comment>
<accession>C6M5W9</accession>
<evidence type="ECO:0000313" key="2">
    <source>
        <dbReference type="Proteomes" id="UP000005365"/>
    </source>
</evidence>
<evidence type="ECO:0000313" key="1">
    <source>
        <dbReference type="EMBL" id="EET44197.1"/>
    </source>
</evidence>
<gene>
    <name evidence="1" type="ORF">NEISICOT_01918</name>
</gene>
<dbReference type="RefSeq" id="WP_003758729.1">
    <property type="nucleotide sequence ID" value="NZ_ACKO02000011.1"/>
</dbReference>
<organism evidence="1 2">
    <name type="scientific">Neisseria sicca ATCC 29256</name>
    <dbReference type="NCBI Taxonomy" id="547045"/>
    <lineage>
        <taxon>Bacteria</taxon>
        <taxon>Pseudomonadati</taxon>
        <taxon>Pseudomonadota</taxon>
        <taxon>Betaproteobacteria</taxon>
        <taxon>Neisseriales</taxon>
        <taxon>Neisseriaceae</taxon>
        <taxon>Neisseria</taxon>
    </lineage>
</organism>
<name>C6M5W9_NEISI</name>
<sequence length="89" mass="10615">MNENQTPKQGFFVTASFDRAFVKERKNADGTYNKVHYIGLLVRNEDGTQLCEVRTKKPEKYQTWKRDQIVTLEVYPRAFKDNVYYSDER</sequence>
<proteinExistence type="predicted"/>
<dbReference type="AlphaFoldDB" id="C6M5W9"/>
<dbReference type="EMBL" id="ACKO02000011">
    <property type="protein sequence ID" value="EET44197.1"/>
    <property type="molecule type" value="Genomic_DNA"/>
</dbReference>
<keyword evidence="2" id="KW-1185">Reference proteome</keyword>
<dbReference type="Proteomes" id="UP000005365">
    <property type="component" value="Unassembled WGS sequence"/>
</dbReference>